<feature type="compositionally biased region" description="Polar residues" evidence="1">
    <location>
        <begin position="497"/>
        <end position="508"/>
    </location>
</feature>
<dbReference type="PANTHER" id="PTHR22442:SF3">
    <property type="entry name" value="SOLUBLE LAMIN-ASSOCIATED PROTEIN OF 75 KDA"/>
    <property type="match status" value="1"/>
</dbReference>
<evidence type="ECO:0000256" key="1">
    <source>
        <dbReference type="SAM" id="MobiDB-lite"/>
    </source>
</evidence>
<feature type="region of interest" description="Disordered" evidence="1">
    <location>
        <begin position="207"/>
        <end position="241"/>
    </location>
</feature>
<reference evidence="2" key="2">
    <citation type="submission" date="2025-09" db="UniProtKB">
        <authorList>
            <consortium name="Ensembl"/>
        </authorList>
    </citation>
    <scope>IDENTIFICATION</scope>
</reference>
<dbReference type="InterPro" id="IPR029625">
    <property type="entry name" value="FAM169"/>
</dbReference>
<gene>
    <name evidence="2" type="primary">FAM169A</name>
</gene>
<feature type="compositionally biased region" description="Basic and acidic residues" evidence="1">
    <location>
        <begin position="419"/>
        <end position="434"/>
    </location>
</feature>
<organism evidence="2 3">
    <name type="scientific">Cebus imitator</name>
    <name type="common">Panamanian white-faced capuchin</name>
    <name type="synonym">Cebus capucinus imitator</name>
    <dbReference type="NCBI Taxonomy" id="2715852"/>
    <lineage>
        <taxon>Eukaryota</taxon>
        <taxon>Metazoa</taxon>
        <taxon>Chordata</taxon>
        <taxon>Craniata</taxon>
        <taxon>Vertebrata</taxon>
        <taxon>Euteleostomi</taxon>
        <taxon>Mammalia</taxon>
        <taxon>Eutheria</taxon>
        <taxon>Euarchontoglires</taxon>
        <taxon>Primates</taxon>
        <taxon>Haplorrhini</taxon>
        <taxon>Platyrrhini</taxon>
        <taxon>Cebidae</taxon>
        <taxon>Cebinae</taxon>
        <taxon>Cebus</taxon>
    </lineage>
</organism>
<keyword evidence="3" id="KW-1185">Reference proteome</keyword>
<reference evidence="2" key="1">
    <citation type="submission" date="2025-08" db="UniProtKB">
        <authorList>
            <consortium name="Ensembl"/>
        </authorList>
    </citation>
    <scope>IDENTIFICATION</scope>
</reference>
<feature type="compositionally biased region" description="Acidic residues" evidence="1">
    <location>
        <begin position="318"/>
        <end position="327"/>
    </location>
</feature>
<dbReference type="GeneTree" id="ENSGT00510000048902"/>
<dbReference type="AlphaFoldDB" id="A0A2K5PCD7"/>
<dbReference type="Ensembl" id="ENSCCAT00000008991.1">
    <property type="protein sequence ID" value="ENSCCAP00000001292.1"/>
    <property type="gene ID" value="ENSCCAG00000008188.1"/>
</dbReference>
<proteinExistence type="predicted"/>
<feature type="compositionally biased region" description="Basic and acidic residues" evidence="1">
    <location>
        <begin position="443"/>
        <end position="453"/>
    </location>
</feature>
<feature type="region of interest" description="Disordered" evidence="1">
    <location>
        <begin position="416"/>
        <end position="609"/>
    </location>
</feature>
<feature type="compositionally biased region" description="Basic residues" evidence="1">
    <location>
        <begin position="590"/>
        <end position="609"/>
    </location>
</feature>
<protein>
    <submittedName>
        <fullName evidence="2">Family with sequence similarity 169 member A</fullName>
    </submittedName>
</protein>
<dbReference type="Proteomes" id="UP000233040">
    <property type="component" value="Unassembled WGS sequence"/>
</dbReference>
<name>A0A2K5PCD7_CEBIM</name>
<dbReference type="PANTHER" id="PTHR22442">
    <property type="match status" value="1"/>
</dbReference>
<feature type="compositionally biased region" description="Acidic residues" evidence="1">
    <location>
        <begin position="382"/>
        <end position="392"/>
    </location>
</feature>
<evidence type="ECO:0000313" key="2">
    <source>
        <dbReference type="Ensembl" id="ENSCCAP00000001292.1"/>
    </source>
</evidence>
<sequence length="609" mass="67738">MAFPVDMLENCSHEELENSAEDYMSDLRCGDPENPECFSLLNITIPISLSNVGFVPLYGGDQTQKILALFAPEDSLTAVALYLADQWWAIDDIVKTSVPSREGLKQVSTLGERVVLYVLNRIIYRKQEMERNEIPFLCHSSTDYAKILWKKGEAIGFYSVKPTACKQYFEKYPGDHELLWEVEGVGHWYQRIPVTRALQRETLKIPAVSQNEPKRPMSGEYGPASVPEYEAGTEDNQSSEMQLTMDSLKDAFASTSEGHDKTFVSTRTRSSNLKRPKIGKRFQDSEFSSSQGEDEKTSQTSPTASINKLESTAHTSDSPEEFLEEEPELRGIEFEDESSDKDAWPAPETQPEQEKQDGEKESELEPMNGEIMDDSLKTSVIAEEEDSTSEVLDEELKLQSFNSSEDPTNLVPLVVESSKVPEADASDKTPHTADSEMMDEGTSEEKGHTEEKLSLLPRKKAHLGSSDSVTTMSNEERSDGGFPNSVIAELSEEPVSENLSPNTTSSLEDQGEEGVSEPQETSTAVPQSSLIEVELEDVPFSQNAGQKNQSEEQSEASSEQLDQFTQSAEKAVDSSSEEIEVEVPVVDRRNLRRKAKGHKGPAKKKTKLT</sequence>
<accession>A0A2K5PCD7</accession>
<feature type="region of interest" description="Disordered" evidence="1">
    <location>
        <begin position="254"/>
        <end position="392"/>
    </location>
</feature>
<feature type="compositionally biased region" description="Polar residues" evidence="1">
    <location>
        <begin position="518"/>
        <end position="530"/>
    </location>
</feature>
<feature type="compositionally biased region" description="Basic and acidic residues" evidence="1">
    <location>
        <begin position="352"/>
        <end position="363"/>
    </location>
</feature>
<evidence type="ECO:0000313" key="3">
    <source>
        <dbReference type="Proteomes" id="UP000233040"/>
    </source>
</evidence>
<feature type="compositionally biased region" description="Polar residues" evidence="1">
    <location>
        <begin position="298"/>
        <end position="316"/>
    </location>
</feature>